<keyword evidence="3" id="KW-1185">Reference proteome</keyword>
<comment type="caution">
    <text evidence="2">The sequence shown here is derived from an EMBL/GenBank/DDBJ whole genome shotgun (WGS) entry which is preliminary data.</text>
</comment>
<proteinExistence type="predicted"/>
<dbReference type="EMBL" id="AGNL01024297">
    <property type="protein sequence ID" value="EJK58760.1"/>
    <property type="molecule type" value="Genomic_DNA"/>
</dbReference>
<feature type="compositionally biased region" description="Basic residues" evidence="1">
    <location>
        <begin position="78"/>
        <end position="88"/>
    </location>
</feature>
<organism evidence="2 3">
    <name type="scientific">Thalassiosira oceanica</name>
    <name type="common">Marine diatom</name>
    <dbReference type="NCBI Taxonomy" id="159749"/>
    <lineage>
        <taxon>Eukaryota</taxon>
        <taxon>Sar</taxon>
        <taxon>Stramenopiles</taxon>
        <taxon>Ochrophyta</taxon>
        <taxon>Bacillariophyta</taxon>
        <taxon>Coscinodiscophyceae</taxon>
        <taxon>Thalassiosirophycidae</taxon>
        <taxon>Thalassiosirales</taxon>
        <taxon>Thalassiosiraceae</taxon>
        <taxon>Thalassiosira</taxon>
    </lineage>
</organism>
<evidence type="ECO:0000313" key="2">
    <source>
        <dbReference type="EMBL" id="EJK58760.1"/>
    </source>
</evidence>
<gene>
    <name evidence="2" type="ORF">THAOC_21087</name>
</gene>
<feature type="region of interest" description="Disordered" evidence="1">
    <location>
        <begin position="1"/>
        <end position="20"/>
    </location>
</feature>
<reference evidence="2 3" key="1">
    <citation type="journal article" date="2012" name="Genome Biol.">
        <title>Genome and low-iron response of an oceanic diatom adapted to chronic iron limitation.</title>
        <authorList>
            <person name="Lommer M."/>
            <person name="Specht M."/>
            <person name="Roy A.S."/>
            <person name="Kraemer L."/>
            <person name="Andreson R."/>
            <person name="Gutowska M.A."/>
            <person name="Wolf J."/>
            <person name="Bergner S.V."/>
            <person name="Schilhabel M.B."/>
            <person name="Klostermeier U.C."/>
            <person name="Beiko R.G."/>
            <person name="Rosenstiel P."/>
            <person name="Hippler M."/>
            <person name="Laroche J."/>
        </authorList>
    </citation>
    <scope>NUCLEOTIDE SEQUENCE [LARGE SCALE GENOMIC DNA]</scope>
    <source>
        <strain evidence="2 3">CCMP1005</strain>
    </source>
</reference>
<feature type="compositionally biased region" description="Basic and acidic residues" evidence="1">
    <location>
        <begin position="126"/>
        <end position="137"/>
    </location>
</feature>
<feature type="compositionally biased region" description="Gly residues" evidence="1">
    <location>
        <begin position="163"/>
        <end position="174"/>
    </location>
</feature>
<evidence type="ECO:0000256" key="1">
    <source>
        <dbReference type="SAM" id="MobiDB-lite"/>
    </source>
</evidence>
<feature type="compositionally biased region" description="Basic and acidic residues" evidence="1">
    <location>
        <begin position="7"/>
        <end position="17"/>
    </location>
</feature>
<accession>K0S0E0</accession>
<dbReference type="Proteomes" id="UP000266841">
    <property type="component" value="Unassembled WGS sequence"/>
</dbReference>
<protein>
    <submittedName>
        <fullName evidence="2">Uncharacterized protein</fullName>
    </submittedName>
</protein>
<dbReference type="AlphaFoldDB" id="K0S0E0"/>
<evidence type="ECO:0000313" key="3">
    <source>
        <dbReference type="Proteomes" id="UP000266841"/>
    </source>
</evidence>
<dbReference type="OrthoDB" id="56154at2759"/>
<feature type="region of interest" description="Disordered" evidence="1">
    <location>
        <begin position="31"/>
        <end position="174"/>
    </location>
</feature>
<sequence length="174" mass="18957">MTSVGDVHSHGGRHGEAADWYVRARPYAEASWEARRGTRRRRGDVGRRGPAGAEEARGARRRGLRGDAVLSAGGGHRGFGRRRRRRRRGNDGQDGIYADEEADLQGGGPPRLRRGSLRVGEAGDGGAHREVRKDEGRRGRRRGPGRRGEGHRLRRHAGRRGGEQAGGGEVGLIL</sequence>
<name>K0S0E0_THAOC</name>